<name>A0ABD4HNQ1_ENTGA</name>
<feature type="coiled-coil region" evidence="1">
    <location>
        <begin position="6"/>
        <end position="92"/>
    </location>
</feature>
<dbReference type="RefSeq" id="WP_176333438.1">
    <property type="nucleotide sequence ID" value="NZ_CAKOCH010000004.1"/>
</dbReference>
<comment type="caution">
    <text evidence="2">The sequence shown here is derived from an EMBL/GenBank/DDBJ whole genome shotgun (WGS) entry which is preliminary data.</text>
</comment>
<evidence type="ECO:0000313" key="3">
    <source>
        <dbReference type="Proteomes" id="UP000571857"/>
    </source>
</evidence>
<accession>A0ABD4HNQ1</accession>
<protein>
    <recommendedName>
        <fullName evidence="4">V-type ATP synthase subunit G</fullName>
    </recommendedName>
</protein>
<proteinExistence type="predicted"/>
<evidence type="ECO:0000313" key="2">
    <source>
        <dbReference type="EMBL" id="MBA0973067.1"/>
    </source>
</evidence>
<keyword evidence="1" id="KW-0175">Coiled coil</keyword>
<gene>
    <name evidence="2" type="ORF">HWH42_10885</name>
</gene>
<evidence type="ECO:0000256" key="1">
    <source>
        <dbReference type="SAM" id="Coils"/>
    </source>
</evidence>
<dbReference type="Proteomes" id="UP000571857">
    <property type="component" value="Unassembled WGS sequence"/>
</dbReference>
<dbReference type="EMBL" id="JABXJK010000060">
    <property type="protein sequence ID" value="MBA0973067.1"/>
    <property type="molecule type" value="Genomic_DNA"/>
</dbReference>
<dbReference type="AlphaFoldDB" id="A0ABD4HNQ1"/>
<reference evidence="2 3" key="1">
    <citation type="submission" date="2020-06" db="EMBL/GenBank/DDBJ databases">
        <title>Crossreactivity between MHC class I-restricted antigens from cancer cells and an enterococcal bacteriophage.</title>
        <authorList>
            <person name="Fluckiger A."/>
            <person name="Daillere R."/>
            <person name="Sassi M."/>
            <person name="Cattoir V."/>
            <person name="Kroemer G."/>
            <person name="Zitvogel L."/>
        </authorList>
    </citation>
    <scope>NUCLEOTIDE SEQUENCE [LARGE SCALE GENOMIC DNA]</scope>
    <source>
        <strain evidence="2 3">EG4</strain>
    </source>
</reference>
<evidence type="ECO:0008006" key="4">
    <source>
        <dbReference type="Google" id="ProtNLM"/>
    </source>
</evidence>
<sequence length="103" mass="11888">MSVDAIRLLQEAEEFAEQKNTKAEAEKKQLFHESQTRISAFQKELVQKEREAQRMIEEKVATEFEQSKQPLVAKTKEEVETLRTISAELKEQALAIIINKVVT</sequence>
<organism evidence="2 3">
    <name type="scientific">Enterococcus gallinarum</name>
    <dbReference type="NCBI Taxonomy" id="1353"/>
    <lineage>
        <taxon>Bacteria</taxon>
        <taxon>Bacillati</taxon>
        <taxon>Bacillota</taxon>
        <taxon>Bacilli</taxon>
        <taxon>Lactobacillales</taxon>
        <taxon>Enterococcaceae</taxon>
        <taxon>Enterococcus</taxon>
    </lineage>
</organism>